<dbReference type="AlphaFoldDB" id="A0A194Q363"/>
<dbReference type="EMBL" id="KQ459579">
    <property type="protein sequence ID" value="KPI99444.1"/>
    <property type="molecule type" value="Genomic_DNA"/>
</dbReference>
<evidence type="ECO:0000256" key="1">
    <source>
        <dbReference type="ARBA" id="ARBA00022723"/>
    </source>
</evidence>
<keyword evidence="6" id="KW-1185">Reference proteome</keyword>
<dbReference type="GO" id="GO:0008270">
    <property type="term" value="F:zinc ion binding"/>
    <property type="evidence" value="ECO:0007669"/>
    <property type="project" value="UniProtKB-KW"/>
</dbReference>
<feature type="domain" description="FLYWCH-type" evidence="4">
    <location>
        <begin position="95"/>
        <end position="154"/>
    </location>
</feature>
<proteinExistence type="predicted"/>
<keyword evidence="3" id="KW-0862">Zinc</keyword>
<protein>
    <recommendedName>
        <fullName evidence="4">FLYWCH-type domain-containing protein</fullName>
    </recommendedName>
</protein>
<sequence>MRKGEMDKDENAPVPVIVNIFMTSRGKERLIYHNFTYYKQSRTRSGFRWGCTKNRWHKCKAYLHLADDMTIVRSNMEHTHSPFGTPSRKKGRTSFITLTKGTRLLIYDGYSFSQNSRIRLGYRYVCSSVGKGCKSYVHVTFDDRIIHAHSVHEHPPTKYITTTKGVKMLLINEYVYSKIGIRAGGGIRYRCPNVNKGCKARVTVLEDDVILPTINEHNHEPLKYLKTNNGLYFRL</sequence>
<dbReference type="Pfam" id="PF04500">
    <property type="entry name" value="FLYWCH"/>
    <property type="match status" value="3"/>
</dbReference>
<keyword evidence="1" id="KW-0479">Metal-binding</keyword>
<evidence type="ECO:0000313" key="6">
    <source>
        <dbReference type="Proteomes" id="UP000053268"/>
    </source>
</evidence>
<dbReference type="Proteomes" id="UP000053268">
    <property type="component" value="Unassembled WGS sequence"/>
</dbReference>
<evidence type="ECO:0000259" key="4">
    <source>
        <dbReference type="Pfam" id="PF04500"/>
    </source>
</evidence>
<evidence type="ECO:0000313" key="5">
    <source>
        <dbReference type="EMBL" id="KPI99444.1"/>
    </source>
</evidence>
<accession>A0A194Q363</accession>
<dbReference type="InterPro" id="IPR007588">
    <property type="entry name" value="Znf_FLYWCH"/>
</dbReference>
<evidence type="ECO:0000256" key="3">
    <source>
        <dbReference type="ARBA" id="ARBA00022833"/>
    </source>
</evidence>
<name>A0A194Q363_PAPXU</name>
<feature type="domain" description="FLYWCH-type" evidence="4">
    <location>
        <begin position="22"/>
        <end position="80"/>
    </location>
</feature>
<gene>
    <name evidence="5" type="ORF">RR46_03809</name>
</gene>
<organism evidence="5 6">
    <name type="scientific">Papilio xuthus</name>
    <name type="common">Asian swallowtail butterfly</name>
    <dbReference type="NCBI Taxonomy" id="66420"/>
    <lineage>
        <taxon>Eukaryota</taxon>
        <taxon>Metazoa</taxon>
        <taxon>Ecdysozoa</taxon>
        <taxon>Arthropoda</taxon>
        <taxon>Hexapoda</taxon>
        <taxon>Insecta</taxon>
        <taxon>Pterygota</taxon>
        <taxon>Neoptera</taxon>
        <taxon>Endopterygota</taxon>
        <taxon>Lepidoptera</taxon>
        <taxon>Glossata</taxon>
        <taxon>Ditrysia</taxon>
        <taxon>Papilionoidea</taxon>
        <taxon>Papilionidae</taxon>
        <taxon>Papilioninae</taxon>
        <taxon>Papilio</taxon>
    </lineage>
</organism>
<feature type="domain" description="FLYWCH-type" evidence="4">
    <location>
        <begin position="159"/>
        <end position="219"/>
    </location>
</feature>
<dbReference type="Gene3D" id="2.20.25.240">
    <property type="match status" value="3"/>
</dbReference>
<keyword evidence="2" id="KW-0863">Zinc-finger</keyword>
<reference evidence="5 6" key="1">
    <citation type="journal article" date="2015" name="Nat. Commun.">
        <title>Outbred genome sequencing and CRISPR/Cas9 gene editing in butterflies.</title>
        <authorList>
            <person name="Li X."/>
            <person name="Fan D."/>
            <person name="Zhang W."/>
            <person name="Liu G."/>
            <person name="Zhang L."/>
            <person name="Zhao L."/>
            <person name="Fang X."/>
            <person name="Chen L."/>
            <person name="Dong Y."/>
            <person name="Chen Y."/>
            <person name="Ding Y."/>
            <person name="Zhao R."/>
            <person name="Feng M."/>
            <person name="Zhu Y."/>
            <person name="Feng Y."/>
            <person name="Jiang X."/>
            <person name="Zhu D."/>
            <person name="Xiang H."/>
            <person name="Feng X."/>
            <person name="Li S."/>
            <person name="Wang J."/>
            <person name="Zhang G."/>
            <person name="Kronforst M.R."/>
            <person name="Wang W."/>
        </authorList>
    </citation>
    <scope>NUCLEOTIDE SEQUENCE [LARGE SCALE GENOMIC DNA]</scope>
    <source>
        <strain evidence="5">Ya'a_city_454_Px</strain>
        <tissue evidence="5">Whole body</tissue>
    </source>
</reference>
<evidence type="ECO:0000256" key="2">
    <source>
        <dbReference type="ARBA" id="ARBA00022771"/>
    </source>
</evidence>